<gene>
    <name evidence="1" type="ORF">QE152_g26497</name>
</gene>
<organism evidence="1 2">
    <name type="scientific">Popillia japonica</name>
    <name type="common">Japanese beetle</name>
    <dbReference type="NCBI Taxonomy" id="7064"/>
    <lineage>
        <taxon>Eukaryota</taxon>
        <taxon>Metazoa</taxon>
        <taxon>Ecdysozoa</taxon>
        <taxon>Arthropoda</taxon>
        <taxon>Hexapoda</taxon>
        <taxon>Insecta</taxon>
        <taxon>Pterygota</taxon>
        <taxon>Neoptera</taxon>
        <taxon>Endopterygota</taxon>
        <taxon>Coleoptera</taxon>
        <taxon>Polyphaga</taxon>
        <taxon>Scarabaeiformia</taxon>
        <taxon>Scarabaeidae</taxon>
        <taxon>Rutelinae</taxon>
        <taxon>Popillia</taxon>
    </lineage>
</organism>
<name>A0AAW1JYJ7_POPJA</name>
<evidence type="ECO:0000313" key="2">
    <source>
        <dbReference type="Proteomes" id="UP001458880"/>
    </source>
</evidence>
<dbReference type="AlphaFoldDB" id="A0AAW1JYJ7"/>
<reference evidence="1 2" key="1">
    <citation type="journal article" date="2024" name="BMC Genomics">
        <title>De novo assembly and annotation of Popillia japonica's genome with initial clues to its potential as an invasive pest.</title>
        <authorList>
            <person name="Cucini C."/>
            <person name="Boschi S."/>
            <person name="Funari R."/>
            <person name="Cardaioli E."/>
            <person name="Iannotti N."/>
            <person name="Marturano G."/>
            <person name="Paoli F."/>
            <person name="Bruttini M."/>
            <person name="Carapelli A."/>
            <person name="Frati F."/>
            <person name="Nardi F."/>
        </authorList>
    </citation>
    <scope>NUCLEOTIDE SEQUENCE [LARGE SCALE GENOMIC DNA]</scope>
    <source>
        <strain evidence="1">DMR45628</strain>
    </source>
</reference>
<keyword evidence="2" id="KW-1185">Reference proteome</keyword>
<proteinExistence type="predicted"/>
<protein>
    <submittedName>
        <fullName evidence="1">Uncharacterized protein</fullName>
    </submittedName>
</protein>
<evidence type="ECO:0000313" key="1">
    <source>
        <dbReference type="EMBL" id="KAK9709650.1"/>
    </source>
</evidence>
<comment type="caution">
    <text evidence="1">The sequence shown here is derived from an EMBL/GenBank/DDBJ whole genome shotgun (WGS) entry which is preliminary data.</text>
</comment>
<dbReference type="Proteomes" id="UP001458880">
    <property type="component" value="Unassembled WGS sequence"/>
</dbReference>
<accession>A0AAW1JYJ7</accession>
<sequence>MITIHVSYSGKKPQRVQTRLFNNDTLQSIKAELSQVQWYEVTKLKDINVSYYKFVQILASLIDKHAKMRVITERNGRRNWLTPELKMQFQIKRQLYEGVISGRINKGLYNTFCANLKQKIDEKKKRCLLQLYRKFNE</sequence>
<dbReference type="EMBL" id="JASPKY010000305">
    <property type="protein sequence ID" value="KAK9709650.1"/>
    <property type="molecule type" value="Genomic_DNA"/>
</dbReference>